<dbReference type="InterPro" id="IPR044998">
    <property type="entry name" value="Timeless"/>
</dbReference>
<dbReference type="EMBL" id="JAFCIX010000062">
    <property type="protein sequence ID" value="KAH6599673.1"/>
    <property type="molecule type" value="Genomic_DNA"/>
</dbReference>
<proteinExistence type="predicted"/>
<feature type="region of interest" description="Disordered" evidence="5">
    <location>
        <begin position="145"/>
        <end position="168"/>
    </location>
</feature>
<comment type="subcellular location">
    <subcellularLocation>
        <location evidence="1">Nucleus</location>
    </subcellularLocation>
</comment>
<evidence type="ECO:0000256" key="1">
    <source>
        <dbReference type="ARBA" id="ARBA00004123"/>
    </source>
</evidence>
<feature type="region of interest" description="Disordered" evidence="5">
    <location>
        <begin position="1101"/>
        <end position="1120"/>
    </location>
</feature>
<keyword evidence="2" id="KW-0236">DNA replication inhibitor</keyword>
<comment type="caution">
    <text evidence="7">The sequence shown here is derived from an EMBL/GenBank/DDBJ whole genome shotgun (WGS) entry which is preliminary data.</text>
</comment>
<gene>
    <name evidence="7" type="ORF">BASA50_002870</name>
</gene>
<dbReference type="Pfam" id="PF12251">
    <property type="entry name" value="SNAPC3"/>
    <property type="match status" value="1"/>
</dbReference>
<keyword evidence="4" id="KW-0131">Cell cycle</keyword>
<name>A0ABQ8FN38_9FUNG</name>
<evidence type="ECO:0000256" key="3">
    <source>
        <dbReference type="ARBA" id="ARBA00023242"/>
    </source>
</evidence>
<reference evidence="7 8" key="1">
    <citation type="submission" date="2021-02" db="EMBL/GenBank/DDBJ databases">
        <title>Variation within the Batrachochytrium salamandrivorans European outbreak.</title>
        <authorList>
            <person name="Kelly M."/>
            <person name="Pasmans F."/>
            <person name="Shea T.P."/>
            <person name="Munoz J.F."/>
            <person name="Carranza S."/>
            <person name="Cuomo C.A."/>
            <person name="Martel A."/>
        </authorList>
    </citation>
    <scope>NUCLEOTIDE SEQUENCE [LARGE SCALE GENOMIC DNA]</scope>
    <source>
        <strain evidence="7 8">AMFP18/2</strain>
    </source>
</reference>
<organism evidence="7 8">
    <name type="scientific">Batrachochytrium salamandrivorans</name>
    <dbReference type="NCBI Taxonomy" id="1357716"/>
    <lineage>
        <taxon>Eukaryota</taxon>
        <taxon>Fungi</taxon>
        <taxon>Fungi incertae sedis</taxon>
        <taxon>Chytridiomycota</taxon>
        <taxon>Chytridiomycota incertae sedis</taxon>
        <taxon>Chytridiomycetes</taxon>
        <taxon>Rhizophydiales</taxon>
        <taxon>Rhizophydiales incertae sedis</taxon>
        <taxon>Batrachochytrium</taxon>
    </lineage>
</organism>
<dbReference type="Pfam" id="PF04821">
    <property type="entry name" value="TIMELESS"/>
    <property type="match status" value="1"/>
</dbReference>
<dbReference type="InterPro" id="IPR006906">
    <property type="entry name" value="Timeless_N"/>
</dbReference>
<evidence type="ECO:0000256" key="2">
    <source>
        <dbReference type="ARBA" id="ARBA00022880"/>
    </source>
</evidence>
<dbReference type="Proteomes" id="UP001648503">
    <property type="component" value="Unassembled WGS sequence"/>
</dbReference>
<evidence type="ECO:0000256" key="4">
    <source>
        <dbReference type="ARBA" id="ARBA00023306"/>
    </source>
</evidence>
<evidence type="ECO:0000313" key="8">
    <source>
        <dbReference type="Proteomes" id="UP001648503"/>
    </source>
</evidence>
<evidence type="ECO:0000256" key="5">
    <source>
        <dbReference type="SAM" id="MobiDB-lite"/>
    </source>
</evidence>
<sequence length="1160" mass="130115">MIQLASFQRDGVQAMRECRALLSGHSMTLGTSAECDAELGAAEAAPQPHTLPKDQAHRFSHKHQLAKGFKGQQSKFPLVSKRLSHPSGVRSSQRRKRGLLLPSSSRTPQLWDTDADISVSGEGQGLKSLHLGMYTKLSSELPRHASVIREDKSSSGSSHRTQSVTTNSSIPVDMKSELVIHISVFNPKRPSTRIASVKVLGSQTLANLRDALPCVSDIISVDSDEQDRAIKPGYFLIENSFYVDIRSGTMDCSGLFNPNVDSGHRQDYPFQTLSPNLCQPKCYVLHFTIFSRAIYFLQMIEIDEHFDNHVLSVCAALGGYESSDKSAEPTYIPGDESIACLRDLKRFLRTAEQTDDRHVHSLLCKWQVLQNDLIPLLITSVQTNDLKMAVTVCELLVPLTWPYNKEGQLKYQDEIKGYQEAFLKEGVLSSVLAVLVHLFSSPYKKRAENDHARLRLFFSLFRNLLAASDVQVASTASAERQWRSVHQERLIIRLESEGIIELLLSICGSLSSDEFEGWNTLITEIVYLMFFRRDISELLEQKPRGGQLADLLKQEQSSKAAFSKPKLTRHSRFGGTLSISLPNGAKVNTRNMSNKSVLLEDIPSSASRSKKGTALSHNINSMVPIEGPKARTLFCGIATRFICGSFNDLAVSMKRDFDREKATLKEIDNIRYIWLCQFALSFRRLSSSAGNPIEVESVLGILTTPNLIFTIRRLSASRDNKNPAETTQCLRLLDELLLVVEELSKSSDDRMCDLAAQLINALYYEHDNVLLLRSLCKDTRHHSKSYLEALVACIDTLISVTERNTAAKGFLITRRRSRKAPKRDPSSVINGSEEHESMQGDSDTENVQQQCSYTENIFDFKAYVAGFASESTVTTYCKLLSYYPDLSHSVTRKILNMFKLLFNDQGHREPFYKLSVLVLLNRVVLAQSHSKADGLGKELEEFLKLVSGTLVQKIMSDKERGPLELLKIVFSFTNSDRELSISPEDNFEALEDVVDNTGFSIAAFEYWKGTAMRHDIKELLFQDLHSAFIAMLQKEDSPTLSDSTQKLIQTSDEIQHLFKASNLSVDIDRSSLILSVEWSTDDLQSAIQTIGILKGQKRRADSRITTSRKKASTSEPPAFLSAQFVDDSDEDLGSSSAFFEREATLRQQSELAWEKQKLLE</sequence>
<keyword evidence="3" id="KW-0539">Nucleus</keyword>
<feature type="domain" description="Timeless N-terminal" evidence="6">
    <location>
        <begin position="330"/>
        <end position="579"/>
    </location>
</feature>
<accession>A0ABQ8FN38</accession>
<dbReference type="PANTHER" id="PTHR22940:SF4">
    <property type="entry name" value="PROTEIN TIMELESS HOMOLOG"/>
    <property type="match status" value="1"/>
</dbReference>
<dbReference type="PANTHER" id="PTHR22940">
    <property type="entry name" value="TIMEOUT/TIMELESS-2"/>
    <property type="match status" value="1"/>
</dbReference>
<dbReference type="InterPro" id="IPR022042">
    <property type="entry name" value="snRNA-activating_su3"/>
</dbReference>
<feature type="region of interest" description="Disordered" evidence="5">
    <location>
        <begin position="816"/>
        <end position="844"/>
    </location>
</feature>
<evidence type="ECO:0000313" key="7">
    <source>
        <dbReference type="EMBL" id="KAH6599673.1"/>
    </source>
</evidence>
<keyword evidence="8" id="KW-1185">Reference proteome</keyword>
<evidence type="ECO:0000259" key="6">
    <source>
        <dbReference type="Pfam" id="PF04821"/>
    </source>
</evidence>
<feature type="compositionally biased region" description="Polar residues" evidence="5">
    <location>
        <begin position="154"/>
        <end position="168"/>
    </location>
</feature>
<protein>
    <recommendedName>
        <fullName evidence="6">Timeless N-terminal domain-containing protein</fullName>
    </recommendedName>
</protein>
<feature type="region of interest" description="Disordered" evidence="5">
    <location>
        <begin position="76"/>
        <end position="98"/>
    </location>
</feature>